<organism evidence="1 2">
    <name type="scientific">Pleurodeles waltl</name>
    <name type="common">Iberian ribbed newt</name>
    <dbReference type="NCBI Taxonomy" id="8319"/>
    <lineage>
        <taxon>Eukaryota</taxon>
        <taxon>Metazoa</taxon>
        <taxon>Chordata</taxon>
        <taxon>Craniata</taxon>
        <taxon>Vertebrata</taxon>
        <taxon>Euteleostomi</taxon>
        <taxon>Amphibia</taxon>
        <taxon>Batrachia</taxon>
        <taxon>Caudata</taxon>
        <taxon>Salamandroidea</taxon>
        <taxon>Salamandridae</taxon>
        <taxon>Pleurodelinae</taxon>
        <taxon>Pleurodeles</taxon>
    </lineage>
</organism>
<protein>
    <submittedName>
        <fullName evidence="1">Uncharacterized protein</fullName>
    </submittedName>
</protein>
<comment type="caution">
    <text evidence="1">The sequence shown here is derived from an EMBL/GenBank/DDBJ whole genome shotgun (WGS) entry which is preliminary data.</text>
</comment>
<sequence length="100" mass="11340">MLVFHDWALMYVRSLKLPVRLGAYGMRGCIRGCVLRVRPWLLAVPTRSARIAPHLRAGCSRRYGRAAQLLAGARPHLFTIGALCEPLRQFVQAFRVSKCY</sequence>
<proteinExistence type="predicted"/>
<evidence type="ECO:0000313" key="1">
    <source>
        <dbReference type="EMBL" id="KAJ1190459.1"/>
    </source>
</evidence>
<name>A0AAV7UN60_PLEWA</name>
<dbReference type="AlphaFoldDB" id="A0AAV7UN60"/>
<reference evidence="1" key="1">
    <citation type="journal article" date="2022" name="bioRxiv">
        <title>Sequencing and chromosome-scale assembly of the giantPleurodeles waltlgenome.</title>
        <authorList>
            <person name="Brown T."/>
            <person name="Elewa A."/>
            <person name="Iarovenko S."/>
            <person name="Subramanian E."/>
            <person name="Araus A.J."/>
            <person name="Petzold A."/>
            <person name="Susuki M."/>
            <person name="Suzuki K.-i.T."/>
            <person name="Hayashi T."/>
            <person name="Toyoda A."/>
            <person name="Oliveira C."/>
            <person name="Osipova E."/>
            <person name="Leigh N.D."/>
            <person name="Simon A."/>
            <person name="Yun M.H."/>
        </authorList>
    </citation>
    <scope>NUCLEOTIDE SEQUENCE</scope>
    <source>
        <strain evidence="1">20211129_DDA</strain>
        <tissue evidence="1">Liver</tissue>
    </source>
</reference>
<evidence type="ECO:0000313" key="2">
    <source>
        <dbReference type="Proteomes" id="UP001066276"/>
    </source>
</evidence>
<gene>
    <name evidence="1" type="ORF">NDU88_007197</name>
</gene>
<dbReference type="Proteomes" id="UP001066276">
    <property type="component" value="Chromosome 3_1"/>
</dbReference>
<keyword evidence="2" id="KW-1185">Reference proteome</keyword>
<accession>A0AAV7UN60</accession>
<dbReference type="EMBL" id="JANPWB010000005">
    <property type="protein sequence ID" value="KAJ1190459.1"/>
    <property type="molecule type" value="Genomic_DNA"/>
</dbReference>